<organism evidence="2 3">
    <name type="scientific">Nodularia harveyana UHCC-0300</name>
    <dbReference type="NCBI Taxonomy" id="2974287"/>
    <lineage>
        <taxon>Bacteria</taxon>
        <taxon>Bacillati</taxon>
        <taxon>Cyanobacteriota</taxon>
        <taxon>Cyanophyceae</taxon>
        <taxon>Nostocales</taxon>
        <taxon>Nodulariaceae</taxon>
        <taxon>Nodularia</taxon>
    </lineage>
</organism>
<reference evidence="2 3" key="1">
    <citation type="submission" date="2023-12" db="EMBL/GenBank/DDBJ databases">
        <title>Baltic Sea Cyanobacteria.</title>
        <authorList>
            <person name="Delbaje E."/>
            <person name="Fewer D.P."/>
            <person name="Shishido T.K."/>
        </authorList>
    </citation>
    <scope>NUCLEOTIDE SEQUENCE [LARGE SCALE GENOMIC DNA]</scope>
    <source>
        <strain evidence="2 3">UHCC-0300</strain>
    </source>
</reference>
<protein>
    <submittedName>
        <fullName evidence="2">Class I SAM-dependent methyltransferase</fullName>
    </submittedName>
</protein>
<evidence type="ECO:0000259" key="1">
    <source>
        <dbReference type="Pfam" id="PF08241"/>
    </source>
</evidence>
<evidence type="ECO:0000313" key="2">
    <source>
        <dbReference type="EMBL" id="MEA5582846.1"/>
    </source>
</evidence>
<keyword evidence="2" id="KW-0489">Methyltransferase</keyword>
<keyword evidence="2" id="KW-0808">Transferase</keyword>
<dbReference type="InterPro" id="IPR013216">
    <property type="entry name" value="Methyltransf_11"/>
</dbReference>
<dbReference type="GO" id="GO:0008168">
    <property type="term" value="F:methyltransferase activity"/>
    <property type="evidence" value="ECO:0007669"/>
    <property type="project" value="UniProtKB-KW"/>
</dbReference>
<dbReference type="RefSeq" id="WP_323197156.1">
    <property type="nucleotide sequence ID" value="NZ_JAYGHG010000029.1"/>
</dbReference>
<dbReference type="GO" id="GO:0032259">
    <property type="term" value="P:methylation"/>
    <property type="evidence" value="ECO:0007669"/>
    <property type="project" value="UniProtKB-KW"/>
</dbReference>
<keyword evidence="3" id="KW-1185">Reference proteome</keyword>
<comment type="caution">
    <text evidence="2">The sequence shown here is derived from an EMBL/GenBank/DDBJ whole genome shotgun (WGS) entry which is preliminary data.</text>
</comment>
<dbReference type="SUPFAM" id="SSF53335">
    <property type="entry name" value="S-adenosyl-L-methionine-dependent methyltransferases"/>
    <property type="match status" value="1"/>
</dbReference>
<gene>
    <name evidence="2" type="ORF">VB620_16040</name>
</gene>
<dbReference type="Proteomes" id="UP001302120">
    <property type="component" value="Unassembled WGS sequence"/>
</dbReference>
<dbReference type="InterPro" id="IPR029063">
    <property type="entry name" value="SAM-dependent_MTases_sf"/>
</dbReference>
<name>A0ABU5UIM8_9CYAN</name>
<evidence type="ECO:0000313" key="3">
    <source>
        <dbReference type="Proteomes" id="UP001302120"/>
    </source>
</evidence>
<dbReference type="Gene3D" id="3.40.50.150">
    <property type="entry name" value="Vaccinia Virus protein VP39"/>
    <property type="match status" value="1"/>
</dbReference>
<accession>A0ABU5UIM8</accession>
<dbReference type="Pfam" id="PF08241">
    <property type="entry name" value="Methyltransf_11"/>
    <property type="match status" value="1"/>
</dbReference>
<feature type="domain" description="Methyltransferase type 11" evidence="1">
    <location>
        <begin position="33"/>
        <end position="79"/>
    </location>
</feature>
<sequence length="218" mass="25412">MSYLQIDLGCGGCKKPETIGIDIFPQPGVDYIVNFETELLPLANNSVDYVYSSHCLEHLKDPTKIFAEISRVCIDGAKLELWTPYAWENSAFIIDHKLFFNEDHYLHICVWFVDFWRKILNATWILTEFTFIIEPQILVELYENKISLDFALKYYKGIVKEFCANIEVRKDYQGEIVQPQRTFSVSRSAPRHLIPSQMNTSFSDTQLEAAIDYFSNRQ</sequence>
<dbReference type="EMBL" id="JAYGHG010000029">
    <property type="protein sequence ID" value="MEA5582846.1"/>
    <property type="molecule type" value="Genomic_DNA"/>
</dbReference>
<proteinExistence type="predicted"/>